<proteinExistence type="predicted"/>
<feature type="signal peptide" evidence="1">
    <location>
        <begin position="1"/>
        <end position="19"/>
    </location>
</feature>
<protein>
    <recommendedName>
        <fullName evidence="4">Non-specific serine/threonine protein kinase</fullName>
    </recommendedName>
</protein>
<sequence length="176" mass="18940">MSLMSALWAMSALLFLATATSIAVGRNPNGIVQVNGTLYCTGDDSRGDGGDPARVFSDAEIQVGCTSNVTSNSSVSTTNRSNGAYVLTLMPQPNVTIESIIANCGIFVITPRSRCDAKLASNGRVSNMKSVKTDPDGSLFITYMIFIPYPQDSCRFLAPRSRLAHEVILWICLIHE</sequence>
<dbReference type="InterPro" id="IPR040404">
    <property type="entry name" value="Phylloplanin-like"/>
</dbReference>
<evidence type="ECO:0000313" key="2">
    <source>
        <dbReference type="EMBL" id="PIM97953.1"/>
    </source>
</evidence>
<evidence type="ECO:0008006" key="4">
    <source>
        <dbReference type="Google" id="ProtNLM"/>
    </source>
</evidence>
<feature type="chain" id="PRO_5013580637" description="Non-specific serine/threonine protein kinase" evidence="1">
    <location>
        <begin position="20"/>
        <end position="176"/>
    </location>
</feature>
<dbReference type="PANTHER" id="PTHR34458:SF5">
    <property type="entry name" value="POLLEN OLE E 1 ALLERGEN AND EXTENSIN FAMILY PROTEIN"/>
    <property type="match status" value="1"/>
</dbReference>
<name>A0A2G9FY24_9LAMI</name>
<reference evidence="3" key="1">
    <citation type="journal article" date="2018" name="Gigascience">
        <title>Genome assembly of the Pink Ipe (Handroanthus impetiginosus, Bignoniaceae), a highly valued, ecologically keystone Neotropical timber forest tree.</title>
        <authorList>
            <person name="Silva-Junior O.B."/>
            <person name="Grattapaglia D."/>
            <person name="Novaes E."/>
            <person name="Collevatti R.G."/>
        </authorList>
    </citation>
    <scope>NUCLEOTIDE SEQUENCE [LARGE SCALE GENOMIC DNA]</scope>
    <source>
        <strain evidence="3">cv. UFG-1</strain>
    </source>
</reference>
<evidence type="ECO:0000313" key="3">
    <source>
        <dbReference type="Proteomes" id="UP000231279"/>
    </source>
</evidence>
<keyword evidence="3" id="KW-1185">Reference proteome</keyword>
<dbReference type="EMBL" id="NKXS01008945">
    <property type="protein sequence ID" value="PIM97953.1"/>
    <property type="molecule type" value="Genomic_DNA"/>
</dbReference>
<gene>
    <name evidence="2" type="ORF">CDL12_29571</name>
</gene>
<dbReference type="AlphaFoldDB" id="A0A2G9FY24"/>
<dbReference type="OrthoDB" id="905355at2759"/>
<accession>A0A2G9FY24</accession>
<comment type="caution">
    <text evidence="2">The sequence shown here is derived from an EMBL/GenBank/DDBJ whole genome shotgun (WGS) entry which is preliminary data.</text>
</comment>
<evidence type="ECO:0000256" key="1">
    <source>
        <dbReference type="SAM" id="SignalP"/>
    </source>
</evidence>
<organism evidence="2 3">
    <name type="scientific">Handroanthus impetiginosus</name>
    <dbReference type="NCBI Taxonomy" id="429701"/>
    <lineage>
        <taxon>Eukaryota</taxon>
        <taxon>Viridiplantae</taxon>
        <taxon>Streptophyta</taxon>
        <taxon>Embryophyta</taxon>
        <taxon>Tracheophyta</taxon>
        <taxon>Spermatophyta</taxon>
        <taxon>Magnoliopsida</taxon>
        <taxon>eudicotyledons</taxon>
        <taxon>Gunneridae</taxon>
        <taxon>Pentapetalae</taxon>
        <taxon>asterids</taxon>
        <taxon>lamiids</taxon>
        <taxon>Lamiales</taxon>
        <taxon>Bignoniaceae</taxon>
        <taxon>Crescentiina</taxon>
        <taxon>Tabebuia alliance</taxon>
        <taxon>Handroanthus</taxon>
    </lineage>
</organism>
<keyword evidence="1" id="KW-0732">Signal</keyword>
<dbReference type="PANTHER" id="PTHR34458">
    <property type="entry name" value="POLLEN OLE E 1 ALLERGEN AND EXTENSIN FAMILY PROTEIN-RELATED"/>
    <property type="match status" value="1"/>
</dbReference>
<dbReference type="Proteomes" id="UP000231279">
    <property type="component" value="Unassembled WGS sequence"/>
</dbReference>